<feature type="transmembrane region" description="Helical" evidence="15">
    <location>
        <begin position="259"/>
        <end position="284"/>
    </location>
</feature>
<dbReference type="FunFam" id="2.60.40.10:FF:000091">
    <property type="entry name" value="Leucine-rich repeat and fibronectin type III domain-containing protein 1"/>
    <property type="match status" value="1"/>
</dbReference>
<dbReference type="GO" id="GO:0048787">
    <property type="term" value="C:presynaptic active zone membrane"/>
    <property type="evidence" value="ECO:0007669"/>
    <property type="project" value="TreeGrafter"/>
</dbReference>
<dbReference type="SUPFAM" id="SSF48726">
    <property type="entry name" value="Immunoglobulin"/>
    <property type="match status" value="1"/>
</dbReference>
<organism evidence="18 19">
    <name type="scientific">Bos mutus</name>
    <name type="common">wild yak</name>
    <dbReference type="NCBI Taxonomy" id="72004"/>
    <lineage>
        <taxon>Eukaryota</taxon>
        <taxon>Metazoa</taxon>
        <taxon>Chordata</taxon>
        <taxon>Craniata</taxon>
        <taxon>Vertebrata</taxon>
        <taxon>Euteleostomi</taxon>
        <taxon>Mammalia</taxon>
        <taxon>Eutheria</taxon>
        <taxon>Laurasiatheria</taxon>
        <taxon>Artiodactyla</taxon>
        <taxon>Ruminantia</taxon>
        <taxon>Pecora</taxon>
        <taxon>Bovidae</taxon>
        <taxon>Bovinae</taxon>
        <taxon>Bos</taxon>
    </lineage>
</organism>
<dbReference type="InterPro" id="IPR003598">
    <property type="entry name" value="Ig_sub2"/>
</dbReference>
<keyword evidence="2" id="KW-1003">Cell membrane</keyword>
<evidence type="ECO:0000256" key="13">
    <source>
        <dbReference type="ARBA" id="ARBA00038433"/>
    </source>
</evidence>
<evidence type="ECO:0000256" key="1">
    <source>
        <dbReference type="ARBA" id="ARBA00004251"/>
    </source>
</evidence>
<dbReference type="PANTHER" id="PTHR45842">
    <property type="entry name" value="SYNAPTIC ADHESION-LIKE MOLECULE SALM"/>
    <property type="match status" value="1"/>
</dbReference>
<dbReference type="InterPro" id="IPR050467">
    <property type="entry name" value="LRFN"/>
</dbReference>
<evidence type="ECO:0000256" key="8">
    <source>
        <dbReference type="ARBA" id="ARBA00022989"/>
    </source>
</evidence>
<keyword evidence="8 15" id="KW-1133">Transmembrane helix</keyword>
<evidence type="ECO:0000256" key="3">
    <source>
        <dbReference type="ARBA" id="ARBA00022614"/>
    </source>
</evidence>
<sequence length="573" mass="59209">MHRAQRLNVGEEEFVCEPPVVTHRSPPLAVPAGRPAALRCRAVGDPEPRVRWVSPQGRLLGNSSRARAFPNGTLELLVTEPGDGGIFTCIAANAAGEATAAVELTVGPPPPPQLANSTSCDPPRDGEPDALTPPSAASASASAKAAEAGPPTDRGVQVTEHGATAALIQWPDQRPIPGIRMYQIQYNSSADDILVYRMIPAESSSFLLTDLASGRTYDLCVLAVYEDSATGLTATRPVGCNRFSTEPALRPCGAPHAPFLGGTMIIALGGVIVASVLVFIFVLLMRYKVHGGQPPGKTKASAPVSSVCSQTNGALGPMPAPPAPEPTAPRAHTVVQLDYPSGPVTACVGFRGCNYIRISWRTVAEKSNFRLYLSPPAKGPLTTVLVRAHGVDTVGAPVLRCVAAGPSEGSGWPGSPRAVQANGNDSGDPGWAGLPGPGAGSIAPPAGSLLCGGDAVAAAVRPAQGVCRGGPSLKPPGPVLLDGVEHAARRPLLAHLEPFQILQVQGSGDLLVTGVVATHPFLHAGDKACDHVSKTLSQGLYGPVYAVPPFVLPEPWHRDLVYLAAGSTRGLRL</sequence>
<feature type="region of interest" description="Disordered" evidence="14">
    <location>
        <begin position="406"/>
        <end position="438"/>
    </location>
</feature>
<evidence type="ECO:0000256" key="11">
    <source>
        <dbReference type="ARBA" id="ARBA00023180"/>
    </source>
</evidence>
<dbReference type="AlphaFoldDB" id="A0A6B0SAJ3"/>
<dbReference type="FunFam" id="2.60.40.10:FF:000235">
    <property type="entry name" value="Leucine-rich repeat and fibronectin type III domain-containing 2"/>
    <property type="match status" value="1"/>
</dbReference>
<feature type="domain" description="Ig-like" evidence="16">
    <location>
        <begin position="18"/>
        <end position="105"/>
    </location>
</feature>
<protein>
    <recommendedName>
        <fullName evidence="20">Leucine-rich repeat and fibronectin type-III domain-containing protein 3</fullName>
    </recommendedName>
</protein>
<gene>
    <name evidence="18" type="ORF">E5288_WYG020171</name>
</gene>
<name>A0A6B0SAJ3_9CETA</name>
<evidence type="ECO:0000256" key="4">
    <source>
        <dbReference type="ARBA" id="ARBA00022692"/>
    </source>
</evidence>
<accession>A0A6B0SAJ3</accession>
<dbReference type="SUPFAM" id="SSF49265">
    <property type="entry name" value="Fibronectin type III"/>
    <property type="match status" value="1"/>
</dbReference>
<comment type="caution">
    <text evidence="18">The sequence shown here is derived from an EMBL/GenBank/DDBJ whole genome shotgun (WGS) entry which is preliminary data.</text>
</comment>
<proteinExistence type="inferred from homology"/>
<dbReference type="InterPro" id="IPR003961">
    <property type="entry name" value="FN3_dom"/>
</dbReference>
<evidence type="ECO:0000256" key="7">
    <source>
        <dbReference type="ARBA" id="ARBA00022889"/>
    </source>
</evidence>
<dbReference type="InterPro" id="IPR007110">
    <property type="entry name" value="Ig-like_dom"/>
</dbReference>
<evidence type="ECO:0000259" key="16">
    <source>
        <dbReference type="PROSITE" id="PS50835"/>
    </source>
</evidence>
<dbReference type="PANTHER" id="PTHR45842:SF5">
    <property type="entry name" value="LEUCINE-RICH REPEAT AND FIBRONECTIN TYPE-III DOMAIN-CONTAINING PROTEIN 3"/>
    <property type="match status" value="1"/>
</dbReference>
<dbReference type="Proteomes" id="UP000322234">
    <property type="component" value="Unassembled WGS sequence"/>
</dbReference>
<evidence type="ECO:0000256" key="9">
    <source>
        <dbReference type="ARBA" id="ARBA00023136"/>
    </source>
</evidence>
<keyword evidence="7" id="KW-0130">Cell adhesion</keyword>
<keyword evidence="9 15" id="KW-0472">Membrane</keyword>
<evidence type="ECO:0000256" key="5">
    <source>
        <dbReference type="ARBA" id="ARBA00022729"/>
    </source>
</evidence>
<feature type="compositionally biased region" description="Low complexity" evidence="14">
    <location>
        <begin position="406"/>
        <end position="416"/>
    </location>
</feature>
<reference evidence="18" key="1">
    <citation type="submission" date="2019-10" db="EMBL/GenBank/DDBJ databases">
        <title>The sequence and de novo assembly of the wild yak genome.</title>
        <authorList>
            <person name="Liu Y."/>
        </authorList>
    </citation>
    <scope>NUCLEOTIDE SEQUENCE [LARGE SCALE GENOMIC DNA]</scope>
    <source>
        <strain evidence="18">WY2019</strain>
    </source>
</reference>
<keyword evidence="19" id="KW-1185">Reference proteome</keyword>
<dbReference type="InterPro" id="IPR013098">
    <property type="entry name" value="Ig_I-set"/>
</dbReference>
<comment type="similarity">
    <text evidence="13">Belongs to the LRFN family.</text>
</comment>
<keyword evidence="4 15" id="KW-0812">Transmembrane</keyword>
<evidence type="ECO:0000256" key="2">
    <source>
        <dbReference type="ARBA" id="ARBA00022475"/>
    </source>
</evidence>
<keyword evidence="6" id="KW-0677">Repeat</keyword>
<evidence type="ECO:0000313" key="19">
    <source>
        <dbReference type="Proteomes" id="UP000322234"/>
    </source>
</evidence>
<dbReference type="InterPro" id="IPR036116">
    <property type="entry name" value="FN3_sf"/>
</dbReference>
<keyword evidence="3" id="KW-0433">Leucine-rich repeat</keyword>
<dbReference type="GO" id="GO:0007155">
    <property type="term" value="P:cell adhesion"/>
    <property type="evidence" value="ECO:0007669"/>
    <property type="project" value="UniProtKB-KW"/>
</dbReference>
<dbReference type="InterPro" id="IPR003599">
    <property type="entry name" value="Ig_sub"/>
</dbReference>
<dbReference type="SMART" id="SM00409">
    <property type="entry name" value="IG"/>
    <property type="match status" value="1"/>
</dbReference>
<feature type="compositionally biased region" description="Low complexity" evidence="14">
    <location>
        <begin position="133"/>
        <end position="151"/>
    </location>
</feature>
<dbReference type="PROSITE" id="PS50835">
    <property type="entry name" value="IG_LIKE"/>
    <property type="match status" value="1"/>
</dbReference>
<evidence type="ECO:0000313" key="18">
    <source>
        <dbReference type="EMBL" id="MXQ96103.1"/>
    </source>
</evidence>
<dbReference type="Pfam" id="PF00041">
    <property type="entry name" value="fn3"/>
    <property type="match status" value="1"/>
</dbReference>
<dbReference type="InterPro" id="IPR013783">
    <property type="entry name" value="Ig-like_fold"/>
</dbReference>
<evidence type="ECO:0000259" key="17">
    <source>
        <dbReference type="PROSITE" id="PS50853"/>
    </source>
</evidence>
<evidence type="ECO:0000256" key="12">
    <source>
        <dbReference type="ARBA" id="ARBA00023319"/>
    </source>
</evidence>
<keyword evidence="5" id="KW-0732">Signal</keyword>
<dbReference type="GO" id="GO:0009986">
    <property type="term" value="C:cell surface"/>
    <property type="evidence" value="ECO:0007669"/>
    <property type="project" value="TreeGrafter"/>
</dbReference>
<keyword evidence="11" id="KW-0325">Glycoprotein</keyword>
<keyword evidence="10" id="KW-1015">Disulfide bond</keyword>
<dbReference type="EMBL" id="VBQZ03000154">
    <property type="protein sequence ID" value="MXQ96103.1"/>
    <property type="molecule type" value="Genomic_DNA"/>
</dbReference>
<dbReference type="Pfam" id="PF07679">
    <property type="entry name" value="I-set"/>
    <property type="match status" value="1"/>
</dbReference>
<dbReference type="GO" id="GO:0042995">
    <property type="term" value="C:cell projection"/>
    <property type="evidence" value="ECO:0007669"/>
    <property type="project" value="UniProtKB-SubCell"/>
</dbReference>
<feature type="region of interest" description="Disordered" evidence="14">
    <location>
        <begin position="103"/>
        <end position="156"/>
    </location>
</feature>
<evidence type="ECO:0000256" key="10">
    <source>
        <dbReference type="ARBA" id="ARBA00023157"/>
    </source>
</evidence>
<evidence type="ECO:0000256" key="15">
    <source>
        <dbReference type="SAM" id="Phobius"/>
    </source>
</evidence>
<dbReference type="CDD" id="cd00063">
    <property type="entry name" value="FN3"/>
    <property type="match status" value="1"/>
</dbReference>
<dbReference type="InterPro" id="IPR036179">
    <property type="entry name" value="Ig-like_dom_sf"/>
</dbReference>
<keyword evidence="12" id="KW-0393">Immunoglobulin domain</keyword>
<dbReference type="Gene3D" id="2.60.40.10">
    <property type="entry name" value="Immunoglobulins"/>
    <property type="match status" value="2"/>
</dbReference>
<evidence type="ECO:0000256" key="6">
    <source>
        <dbReference type="ARBA" id="ARBA00022737"/>
    </source>
</evidence>
<dbReference type="PROSITE" id="PS50853">
    <property type="entry name" value="FN3"/>
    <property type="match status" value="1"/>
</dbReference>
<evidence type="ECO:0000256" key="14">
    <source>
        <dbReference type="SAM" id="MobiDB-lite"/>
    </source>
</evidence>
<evidence type="ECO:0008006" key="20">
    <source>
        <dbReference type="Google" id="ProtNLM"/>
    </source>
</evidence>
<dbReference type="SMART" id="SM00408">
    <property type="entry name" value="IGc2"/>
    <property type="match status" value="1"/>
</dbReference>
<comment type="subcellular location">
    <subcellularLocation>
        <location evidence="1">Cell membrane</location>
        <topology evidence="1">Single-pass type I membrane protein</topology>
    </subcellularLocation>
</comment>
<feature type="domain" description="Fibronectin type-III" evidence="17">
    <location>
        <begin position="150"/>
        <end position="248"/>
    </location>
</feature>